<organism evidence="1 2">
    <name type="scientific">Elysia crispata</name>
    <name type="common">lettuce slug</name>
    <dbReference type="NCBI Taxonomy" id="231223"/>
    <lineage>
        <taxon>Eukaryota</taxon>
        <taxon>Metazoa</taxon>
        <taxon>Spiralia</taxon>
        <taxon>Lophotrochozoa</taxon>
        <taxon>Mollusca</taxon>
        <taxon>Gastropoda</taxon>
        <taxon>Heterobranchia</taxon>
        <taxon>Euthyneura</taxon>
        <taxon>Panpulmonata</taxon>
        <taxon>Sacoglossa</taxon>
        <taxon>Placobranchoidea</taxon>
        <taxon>Plakobranchidae</taxon>
        <taxon>Elysia</taxon>
    </lineage>
</organism>
<proteinExistence type="predicted"/>
<dbReference type="Proteomes" id="UP001283361">
    <property type="component" value="Unassembled WGS sequence"/>
</dbReference>
<dbReference type="AlphaFoldDB" id="A0AAE1DYK5"/>
<gene>
    <name evidence="1" type="ORF">RRG08_025750</name>
</gene>
<evidence type="ECO:0000313" key="2">
    <source>
        <dbReference type="Proteomes" id="UP001283361"/>
    </source>
</evidence>
<sequence length="94" mass="10107">MTSAPFGTVLWPALSVPDRSCSRALQSFTHLPATNLSLCEALATARPQKTSSLEEKKVVTLDQTCFGMRLTCPPPPSSYFTLILSPVAVALLNL</sequence>
<comment type="caution">
    <text evidence="1">The sequence shown here is derived from an EMBL/GenBank/DDBJ whole genome shotgun (WGS) entry which is preliminary data.</text>
</comment>
<evidence type="ECO:0000313" key="1">
    <source>
        <dbReference type="EMBL" id="KAK3787487.1"/>
    </source>
</evidence>
<accession>A0AAE1DYK5</accession>
<keyword evidence="2" id="KW-1185">Reference proteome</keyword>
<dbReference type="EMBL" id="JAWDGP010001864">
    <property type="protein sequence ID" value="KAK3787487.1"/>
    <property type="molecule type" value="Genomic_DNA"/>
</dbReference>
<reference evidence="1" key="1">
    <citation type="journal article" date="2023" name="G3 (Bethesda)">
        <title>A reference genome for the long-term kleptoplast-retaining sea slug Elysia crispata morphotype clarki.</title>
        <authorList>
            <person name="Eastman K.E."/>
            <person name="Pendleton A.L."/>
            <person name="Shaikh M.A."/>
            <person name="Suttiyut T."/>
            <person name="Ogas R."/>
            <person name="Tomko P."/>
            <person name="Gavelis G."/>
            <person name="Widhalm J.R."/>
            <person name="Wisecaver J.H."/>
        </authorList>
    </citation>
    <scope>NUCLEOTIDE SEQUENCE</scope>
    <source>
        <strain evidence="1">ECLA1</strain>
    </source>
</reference>
<name>A0AAE1DYK5_9GAST</name>
<protein>
    <submittedName>
        <fullName evidence="1">Uncharacterized protein</fullName>
    </submittedName>
</protein>